<evidence type="ECO:0000256" key="1">
    <source>
        <dbReference type="ARBA" id="ARBA00006484"/>
    </source>
</evidence>
<sequence length="316" mass="34849">MGSIFARLSPPTFDPQRDMPDLSGKIILITGGNTGIGYETCKQLLLKNAKVYLAARSEEKANTAIRQLERETHKKAIFLHLDLGDLRSVRKAAESFLAEESKLDVLFNNAGVMISPPEQLTVQGHDLQFGTNVIGHFFLTELLVPALRKSFEESDEPARVLHTSSRAHARAPGNGIDFVSITGSPERDTWVKEKGDFATRMALYSQSKIGNVFIANHFAKKYSDILVSCSLNPGAINTNLQRHAAGWMRMLTSLLFHPAQLGAYTQLWGATIAKPSEISGKYLVPWGKIGEPDKRVANANLEEQLVAYVQGQIKGF</sequence>
<gene>
    <name evidence="4" type="ORF">R3P38DRAFT_2598152</name>
</gene>
<dbReference type="PRINTS" id="PR00081">
    <property type="entry name" value="GDHRDH"/>
</dbReference>
<name>A0AAW0E3Z1_9AGAR</name>
<keyword evidence="2" id="KW-0521">NADP</keyword>
<dbReference type="InterPro" id="IPR036291">
    <property type="entry name" value="NAD(P)-bd_dom_sf"/>
</dbReference>
<dbReference type="Gene3D" id="3.40.50.720">
    <property type="entry name" value="NAD(P)-binding Rossmann-like Domain"/>
    <property type="match status" value="1"/>
</dbReference>
<protein>
    <submittedName>
        <fullName evidence="4">Short-chain dehydrogenase/reductase family protein</fullName>
    </submittedName>
</protein>
<dbReference type="InterPro" id="IPR002347">
    <property type="entry name" value="SDR_fam"/>
</dbReference>
<evidence type="ECO:0000256" key="2">
    <source>
        <dbReference type="ARBA" id="ARBA00022857"/>
    </source>
</evidence>
<evidence type="ECO:0000256" key="3">
    <source>
        <dbReference type="ARBA" id="ARBA00023002"/>
    </source>
</evidence>
<dbReference type="Proteomes" id="UP001362999">
    <property type="component" value="Unassembled WGS sequence"/>
</dbReference>
<dbReference type="Pfam" id="PF00106">
    <property type="entry name" value="adh_short"/>
    <property type="match status" value="1"/>
</dbReference>
<organism evidence="4 5">
    <name type="scientific">Favolaschia claudopus</name>
    <dbReference type="NCBI Taxonomy" id="2862362"/>
    <lineage>
        <taxon>Eukaryota</taxon>
        <taxon>Fungi</taxon>
        <taxon>Dikarya</taxon>
        <taxon>Basidiomycota</taxon>
        <taxon>Agaricomycotina</taxon>
        <taxon>Agaricomycetes</taxon>
        <taxon>Agaricomycetidae</taxon>
        <taxon>Agaricales</taxon>
        <taxon>Marasmiineae</taxon>
        <taxon>Mycenaceae</taxon>
        <taxon>Favolaschia</taxon>
    </lineage>
</organism>
<dbReference type="SUPFAM" id="SSF51735">
    <property type="entry name" value="NAD(P)-binding Rossmann-fold domains"/>
    <property type="match status" value="1"/>
</dbReference>
<dbReference type="GO" id="GO:0016491">
    <property type="term" value="F:oxidoreductase activity"/>
    <property type="evidence" value="ECO:0007669"/>
    <property type="project" value="UniProtKB-KW"/>
</dbReference>
<dbReference type="AlphaFoldDB" id="A0AAW0E3Z1"/>
<proteinExistence type="inferred from homology"/>
<keyword evidence="5" id="KW-1185">Reference proteome</keyword>
<dbReference type="EMBL" id="JAWWNJ010000003">
    <property type="protein sequence ID" value="KAK7059909.1"/>
    <property type="molecule type" value="Genomic_DNA"/>
</dbReference>
<reference evidence="4 5" key="1">
    <citation type="journal article" date="2024" name="J Genomics">
        <title>Draft genome sequencing and assembly of Favolaschia claudopus CIRM-BRFM 2984 isolated from oak limbs.</title>
        <authorList>
            <person name="Navarro D."/>
            <person name="Drula E."/>
            <person name="Chaduli D."/>
            <person name="Cazenave R."/>
            <person name="Ahrendt S."/>
            <person name="Wang J."/>
            <person name="Lipzen A."/>
            <person name="Daum C."/>
            <person name="Barry K."/>
            <person name="Grigoriev I.V."/>
            <person name="Favel A."/>
            <person name="Rosso M.N."/>
            <person name="Martin F."/>
        </authorList>
    </citation>
    <scope>NUCLEOTIDE SEQUENCE [LARGE SCALE GENOMIC DNA]</scope>
    <source>
        <strain evidence="4 5">CIRM-BRFM 2984</strain>
    </source>
</reference>
<comment type="caution">
    <text evidence="4">The sequence shown here is derived from an EMBL/GenBank/DDBJ whole genome shotgun (WGS) entry which is preliminary data.</text>
</comment>
<comment type="similarity">
    <text evidence="1">Belongs to the short-chain dehydrogenases/reductases (SDR) family.</text>
</comment>
<keyword evidence="3" id="KW-0560">Oxidoreductase</keyword>
<dbReference type="PANTHER" id="PTHR24320:SF236">
    <property type="entry name" value="SHORT-CHAIN DEHYDROGENASE-RELATED"/>
    <property type="match status" value="1"/>
</dbReference>
<accession>A0AAW0E3Z1</accession>
<evidence type="ECO:0000313" key="5">
    <source>
        <dbReference type="Proteomes" id="UP001362999"/>
    </source>
</evidence>
<dbReference type="PANTHER" id="PTHR24320">
    <property type="entry name" value="RETINOL DEHYDROGENASE"/>
    <property type="match status" value="1"/>
</dbReference>
<evidence type="ECO:0000313" key="4">
    <source>
        <dbReference type="EMBL" id="KAK7059909.1"/>
    </source>
</evidence>